<dbReference type="SUPFAM" id="SSF63829">
    <property type="entry name" value="Calcium-dependent phosphotriesterase"/>
    <property type="match status" value="1"/>
</dbReference>
<keyword evidence="1" id="KW-0732">Signal</keyword>
<gene>
    <name evidence="2" type="ORF">P4R38_05435</name>
</gene>
<keyword evidence="3" id="KW-1185">Reference proteome</keyword>
<evidence type="ECO:0000313" key="3">
    <source>
        <dbReference type="Proteomes" id="UP001528912"/>
    </source>
</evidence>
<dbReference type="Proteomes" id="UP001528912">
    <property type="component" value="Unassembled WGS sequence"/>
</dbReference>
<feature type="chain" id="PRO_5046312365" description="BPP domain-containing protein" evidence="1">
    <location>
        <begin position="26"/>
        <end position="362"/>
    </location>
</feature>
<name>A0ABT6C551_9MICO</name>
<accession>A0ABT6C551</accession>
<dbReference type="RefSeq" id="WP_277191352.1">
    <property type="nucleotide sequence ID" value="NZ_JAROAV010000021.1"/>
</dbReference>
<protein>
    <recommendedName>
        <fullName evidence="4">BPP domain-containing protein</fullName>
    </recommendedName>
</protein>
<sequence length="362" mass="36845">MSRARTRTTLAAAAAALVCTAGVFAATAADAAGTATGTSIVPPPGAPTAYGYTALIRHGSAADDHQGQLVLRAPDGRFSTIGAVPDFVGVEDVSTNARTVVIADNSGAPGSLALSIWDTESRKPTTLKVASGAQARLVKDGIVVSRYGKSAQLYSRAGTLLRTYTATTGSTLSASADGTRIMGEDSSRRVVVLDVATGAMLRAVPVPSGMAGCQPSYHFDSSSFTMDCYKRVDVAPQTVSAYRTGYTAAVATTRLMSFDGGGNVRKVDGGMLIFDKGAGSPCPEPYVLDIAGVGLPLKFGDYSWATAGAYGRVVDLGSFSGCGDVTGALVRRDIASGAETRIAGRGTAIGGFVTAAKTVDGT</sequence>
<proteinExistence type="predicted"/>
<reference evidence="2 3" key="1">
    <citation type="submission" date="2023-03" db="EMBL/GenBank/DDBJ databases">
        <title>YIM 133296 draft genome.</title>
        <authorList>
            <person name="Xiong L."/>
        </authorList>
    </citation>
    <scope>NUCLEOTIDE SEQUENCE [LARGE SCALE GENOMIC DNA]</scope>
    <source>
        <strain evidence="2 3">YIM 133296</strain>
    </source>
</reference>
<evidence type="ECO:0000256" key="1">
    <source>
        <dbReference type="SAM" id="SignalP"/>
    </source>
</evidence>
<organism evidence="2 3">
    <name type="scientific">Luteipulveratus flavus</name>
    <dbReference type="NCBI Taxonomy" id="3031728"/>
    <lineage>
        <taxon>Bacteria</taxon>
        <taxon>Bacillati</taxon>
        <taxon>Actinomycetota</taxon>
        <taxon>Actinomycetes</taxon>
        <taxon>Micrococcales</taxon>
        <taxon>Dermacoccaceae</taxon>
        <taxon>Luteipulveratus</taxon>
    </lineage>
</organism>
<evidence type="ECO:0008006" key="4">
    <source>
        <dbReference type="Google" id="ProtNLM"/>
    </source>
</evidence>
<dbReference type="EMBL" id="JAROAV010000021">
    <property type="protein sequence ID" value="MDF8263683.1"/>
    <property type="molecule type" value="Genomic_DNA"/>
</dbReference>
<comment type="caution">
    <text evidence="2">The sequence shown here is derived from an EMBL/GenBank/DDBJ whole genome shotgun (WGS) entry which is preliminary data.</text>
</comment>
<evidence type="ECO:0000313" key="2">
    <source>
        <dbReference type="EMBL" id="MDF8263683.1"/>
    </source>
</evidence>
<feature type="signal peptide" evidence="1">
    <location>
        <begin position="1"/>
        <end position="25"/>
    </location>
</feature>